<reference evidence="5" key="1">
    <citation type="submission" date="2017-02" db="UniProtKB">
        <authorList>
            <consortium name="WormBaseParasite"/>
        </authorList>
    </citation>
    <scope>IDENTIFICATION</scope>
</reference>
<evidence type="ECO:0000313" key="4">
    <source>
        <dbReference type="Proteomes" id="UP000276776"/>
    </source>
</evidence>
<accession>A0A0N5CZP5</accession>
<evidence type="ECO:0000256" key="2">
    <source>
        <dbReference type="SAM" id="MobiDB-lite"/>
    </source>
</evidence>
<evidence type="ECO:0000313" key="5">
    <source>
        <dbReference type="WBParaSite" id="TCLT_0000597501-mRNA-1"/>
    </source>
</evidence>
<feature type="region of interest" description="Disordered" evidence="2">
    <location>
        <begin position="373"/>
        <end position="420"/>
    </location>
</feature>
<dbReference type="InterPro" id="IPR033336">
    <property type="entry name" value="SAXO1/2"/>
</dbReference>
<feature type="region of interest" description="Disordered" evidence="2">
    <location>
        <begin position="435"/>
        <end position="477"/>
    </location>
</feature>
<feature type="region of interest" description="Disordered" evidence="2">
    <location>
        <begin position="140"/>
        <end position="181"/>
    </location>
</feature>
<feature type="compositionally biased region" description="Basic and acidic residues" evidence="2">
    <location>
        <begin position="375"/>
        <end position="391"/>
    </location>
</feature>
<evidence type="ECO:0000313" key="3">
    <source>
        <dbReference type="EMBL" id="VDN03273.1"/>
    </source>
</evidence>
<dbReference type="GO" id="GO:0005814">
    <property type="term" value="C:centriole"/>
    <property type="evidence" value="ECO:0007669"/>
    <property type="project" value="TreeGrafter"/>
</dbReference>
<name>A0A0N5CZP5_THECL</name>
<dbReference type="GO" id="GO:0036064">
    <property type="term" value="C:ciliary basal body"/>
    <property type="evidence" value="ECO:0007669"/>
    <property type="project" value="TreeGrafter"/>
</dbReference>
<dbReference type="GO" id="GO:0036126">
    <property type="term" value="C:sperm flagellum"/>
    <property type="evidence" value="ECO:0007669"/>
    <property type="project" value="TreeGrafter"/>
</dbReference>
<evidence type="ECO:0000256" key="1">
    <source>
        <dbReference type="ARBA" id="ARBA00008738"/>
    </source>
</evidence>
<dbReference type="EMBL" id="UYYF01004377">
    <property type="protein sequence ID" value="VDN03273.1"/>
    <property type="molecule type" value="Genomic_DNA"/>
</dbReference>
<dbReference type="OMA" id="RRNHESS"/>
<sequence length="477" mass="55787">MHMRECAAVTKDDSLLTAKQKLQGSSLLRDHIGIRNKNINNVELNEQYKDARLTSGALRRRNHESSIVFGTDYDNNRMLRKKETENVVSFQRQSKEYEDSYNGDPKMLLKIREGRNHSAETRDNIGLILQPKEGRLLGQSAAHHDYGQKERERHHMHRKADITDSDKETQTKAEFTPKHGERYETVRPRTSDFWKKEGKIEKNSVAHMDYLAWKGERYPVIKPKDSNILTTFDGGNSFETQKMVDFKAWKGGRSKMARPEPSDIWKREGKMESKTVTQKDFMEVKSEQYPIRKPQDSRILSDNAKYVAKTSIIVHDMAKINQRCDVTRTNDSELWNRSCKLEGQSVTQKDYIAAENKGRNAENKDQHFHYKNSKSFKETMKNPELQEEKKQNQKLKPPIYANEQKDRQQKEDERKKASYKDYNGSREKCWMISNEQDSDIPHENNSLTSETLIGKEYTKKKGNRFEAIRPGDSDIWK</sequence>
<dbReference type="STRING" id="103827.A0A0N5CZP5"/>
<dbReference type="AlphaFoldDB" id="A0A0N5CZP5"/>
<dbReference type="GO" id="GO:0005879">
    <property type="term" value="C:axonemal microtubule"/>
    <property type="evidence" value="ECO:0007669"/>
    <property type="project" value="TreeGrafter"/>
</dbReference>
<dbReference type="Proteomes" id="UP000276776">
    <property type="component" value="Unassembled WGS sequence"/>
</dbReference>
<dbReference type="PANTHER" id="PTHR31516:SF17">
    <property type="entry name" value="STABILIZER OF AXONEMAL MICROTUBULES 2"/>
    <property type="match status" value="1"/>
</dbReference>
<dbReference type="WBParaSite" id="TCLT_0000597501-mRNA-1">
    <property type="protein sequence ID" value="TCLT_0000597501-mRNA-1"/>
    <property type="gene ID" value="TCLT_0000597501"/>
</dbReference>
<comment type="similarity">
    <text evidence="1">Belongs to the FAM154 family.</text>
</comment>
<proteinExistence type="inferred from homology"/>
<feature type="compositionally biased region" description="Basic and acidic residues" evidence="2">
    <location>
        <begin position="403"/>
        <end position="420"/>
    </location>
</feature>
<dbReference type="GO" id="GO:0008017">
    <property type="term" value="F:microtubule binding"/>
    <property type="evidence" value="ECO:0007669"/>
    <property type="project" value="InterPro"/>
</dbReference>
<protein>
    <submittedName>
        <fullName evidence="5">BUD13 homolog</fullName>
    </submittedName>
</protein>
<feature type="compositionally biased region" description="Basic and acidic residues" evidence="2">
    <location>
        <begin position="142"/>
        <end position="181"/>
    </location>
</feature>
<feature type="compositionally biased region" description="Basic and acidic residues" evidence="2">
    <location>
        <begin position="456"/>
        <end position="477"/>
    </location>
</feature>
<dbReference type="PANTHER" id="PTHR31516">
    <property type="entry name" value="STABILIZER OF AXONEMAL MICROTUBULES 2"/>
    <property type="match status" value="1"/>
</dbReference>
<reference evidence="3 4" key="2">
    <citation type="submission" date="2018-11" db="EMBL/GenBank/DDBJ databases">
        <authorList>
            <consortium name="Pathogen Informatics"/>
        </authorList>
    </citation>
    <scope>NUCLEOTIDE SEQUENCE [LARGE SCALE GENOMIC DNA]</scope>
</reference>
<organism evidence="5">
    <name type="scientific">Thelazia callipaeda</name>
    <name type="common">Oriental eyeworm</name>
    <name type="synonym">Parasitic nematode</name>
    <dbReference type="NCBI Taxonomy" id="103827"/>
    <lineage>
        <taxon>Eukaryota</taxon>
        <taxon>Metazoa</taxon>
        <taxon>Ecdysozoa</taxon>
        <taxon>Nematoda</taxon>
        <taxon>Chromadorea</taxon>
        <taxon>Rhabditida</taxon>
        <taxon>Spirurina</taxon>
        <taxon>Spiruromorpha</taxon>
        <taxon>Thelazioidea</taxon>
        <taxon>Thelaziidae</taxon>
        <taxon>Thelazia</taxon>
    </lineage>
</organism>
<keyword evidence="4" id="KW-1185">Reference proteome</keyword>
<gene>
    <name evidence="3" type="ORF">TCLT_LOCUS5964</name>
</gene>
<dbReference type="OrthoDB" id="365640at2759"/>